<comment type="caution">
    <text evidence="1">The sequence shown here is derived from an EMBL/GenBank/DDBJ whole genome shotgun (WGS) entry which is preliminary data.</text>
</comment>
<proteinExistence type="predicted"/>
<gene>
    <name evidence="1" type="ORF">DCAF_LOCUS2245</name>
</gene>
<evidence type="ECO:0000313" key="1">
    <source>
        <dbReference type="EMBL" id="CAK7324597.1"/>
    </source>
</evidence>
<evidence type="ECO:0000313" key="2">
    <source>
        <dbReference type="Proteomes" id="UP001314170"/>
    </source>
</evidence>
<organism evidence="1 2">
    <name type="scientific">Dovyalis caffra</name>
    <dbReference type="NCBI Taxonomy" id="77055"/>
    <lineage>
        <taxon>Eukaryota</taxon>
        <taxon>Viridiplantae</taxon>
        <taxon>Streptophyta</taxon>
        <taxon>Embryophyta</taxon>
        <taxon>Tracheophyta</taxon>
        <taxon>Spermatophyta</taxon>
        <taxon>Magnoliopsida</taxon>
        <taxon>eudicotyledons</taxon>
        <taxon>Gunneridae</taxon>
        <taxon>Pentapetalae</taxon>
        <taxon>rosids</taxon>
        <taxon>fabids</taxon>
        <taxon>Malpighiales</taxon>
        <taxon>Salicaceae</taxon>
        <taxon>Flacourtieae</taxon>
        <taxon>Dovyalis</taxon>
    </lineage>
</organism>
<name>A0AAV1QS77_9ROSI</name>
<sequence>MAAGKLRRSPMMAGAQELEKLLYYGLQSSMEYPLYMGWGPKSHRSLALERAGAFVRVGGWKSLLLIDASYPSAMGEYGTLFENELTLFGTPPSQTFVWVNLALAKDQIGLVGVR</sequence>
<dbReference type="EMBL" id="CAWUPB010000364">
    <property type="protein sequence ID" value="CAK7324597.1"/>
    <property type="molecule type" value="Genomic_DNA"/>
</dbReference>
<keyword evidence="2" id="KW-1185">Reference proteome</keyword>
<dbReference type="Proteomes" id="UP001314170">
    <property type="component" value="Unassembled WGS sequence"/>
</dbReference>
<accession>A0AAV1QS77</accession>
<protein>
    <submittedName>
        <fullName evidence="1">Uncharacterized protein</fullName>
    </submittedName>
</protein>
<reference evidence="1 2" key="1">
    <citation type="submission" date="2024-01" db="EMBL/GenBank/DDBJ databases">
        <authorList>
            <person name="Waweru B."/>
        </authorList>
    </citation>
    <scope>NUCLEOTIDE SEQUENCE [LARGE SCALE GENOMIC DNA]</scope>
</reference>
<dbReference type="AlphaFoldDB" id="A0AAV1QS77"/>